<sequence>MDKNRQTVRDMTWIALFTALLAVSGQFQIPIGPVPITLQPLVVMLAGSLLGAKRGAISMAVFIGLAAAGAPVMAGGTGGLAKLVGPTGGYVFSWLLAVCVIGWMVQKMGRHGQIALWQLILAHLIGGVAVVHAIGFAWVVTYLNLPLTMGTLSASLLIFLPGDIAKAVVGAIAAQAMYRAVPALRPVSKR</sequence>
<feature type="transmembrane region" description="Helical" evidence="3">
    <location>
        <begin position="59"/>
        <end position="81"/>
    </location>
</feature>
<keyword evidence="2" id="KW-0813">Transport</keyword>
<dbReference type="PIRSF" id="PIRSF016661">
    <property type="entry name" value="BioY"/>
    <property type="match status" value="1"/>
</dbReference>
<dbReference type="RefSeq" id="WP_284724136.1">
    <property type="nucleotide sequence ID" value="NZ_FXTU01000002.1"/>
</dbReference>
<proteinExistence type="inferred from homology"/>
<dbReference type="Proteomes" id="UP001157946">
    <property type="component" value="Unassembled WGS sequence"/>
</dbReference>
<dbReference type="GO" id="GO:0015225">
    <property type="term" value="F:biotin transmembrane transporter activity"/>
    <property type="evidence" value="ECO:0007669"/>
    <property type="project" value="UniProtKB-UniRule"/>
</dbReference>
<reference evidence="4" key="1">
    <citation type="submission" date="2017-05" db="EMBL/GenBank/DDBJ databases">
        <authorList>
            <person name="Varghese N."/>
            <person name="Submissions S."/>
        </authorList>
    </citation>
    <scope>NUCLEOTIDE SEQUENCE</scope>
    <source>
        <strain evidence="4">DSM 45262</strain>
    </source>
</reference>
<dbReference type="Gene3D" id="1.10.1760.20">
    <property type="match status" value="1"/>
</dbReference>
<evidence type="ECO:0000313" key="5">
    <source>
        <dbReference type="Proteomes" id="UP001157946"/>
    </source>
</evidence>
<keyword evidence="2" id="KW-1003">Cell membrane</keyword>
<keyword evidence="3" id="KW-0812">Transmembrane</keyword>
<evidence type="ECO:0000256" key="2">
    <source>
        <dbReference type="PIRNR" id="PIRNR016661"/>
    </source>
</evidence>
<dbReference type="GO" id="GO:0005886">
    <property type="term" value="C:plasma membrane"/>
    <property type="evidence" value="ECO:0007669"/>
    <property type="project" value="UniProtKB-SubCell"/>
</dbReference>
<evidence type="ECO:0000256" key="3">
    <source>
        <dbReference type="SAM" id="Phobius"/>
    </source>
</evidence>
<evidence type="ECO:0000313" key="4">
    <source>
        <dbReference type="EMBL" id="SMP14919.1"/>
    </source>
</evidence>
<protein>
    <recommendedName>
        <fullName evidence="2">Biotin transporter</fullName>
    </recommendedName>
</protein>
<gene>
    <name evidence="4" type="ORF">SAMN06265361_102645</name>
</gene>
<keyword evidence="2 3" id="KW-0472">Membrane</keyword>
<name>A0AA45WMT6_9BACL</name>
<dbReference type="InterPro" id="IPR003784">
    <property type="entry name" value="BioY"/>
</dbReference>
<dbReference type="PANTHER" id="PTHR34295:SF1">
    <property type="entry name" value="BIOTIN TRANSPORTER BIOY"/>
    <property type="match status" value="1"/>
</dbReference>
<dbReference type="PANTHER" id="PTHR34295">
    <property type="entry name" value="BIOTIN TRANSPORTER BIOY"/>
    <property type="match status" value="1"/>
</dbReference>
<keyword evidence="5" id="KW-1185">Reference proteome</keyword>
<comment type="similarity">
    <text evidence="1 2">Belongs to the BioY family.</text>
</comment>
<feature type="transmembrane region" description="Helical" evidence="3">
    <location>
        <begin position="12"/>
        <end position="29"/>
    </location>
</feature>
<feature type="transmembrane region" description="Helical" evidence="3">
    <location>
        <begin position="117"/>
        <end position="140"/>
    </location>
</feature>
<dbReference type="EMBL" id="FXTU01000002">
    <property type="protein sequence ID" value="SMP14919.1"/>
    <property type="molecule type" value="Genomic_DNA"/>
</dbReference>
<keyword evidence="3" id="KW-1133">Transmembrane helix</keyword>
<feature type="transmembrane region" description="Helical" evidence="3">
    <location>
        <begin position="87"/>
        <end position="105"/>
    </location>
</feature>
<dbReference type="AlphaFoldDB" id="A0AA45WMT6"/>
<organism evidence="4 5">
    <name type="scientific">Laceyella tengchongensis</name>
    <dbReference type="NCBI Taxonomy" id="574699"/>
    <lineage>
        <taxon>Bacteria</taxon>
        <taxon>Bacillati</taxon>
        <taxon>Bacillota</taxon>
        <taxon>Bacilli</taxon>
        <taxon>Bacillales</taxon>
        <taxon>Thermoactinomycetaceae</taxon>
        <taxon>Laceyella</taxon>
    </lineage>
</organism>
<evidence type="ECO:0000256" key="1">
    <source>
        <dbReference type="ARBA" id="ARBA00010692"/>
    </source>
</evidence>
<comment type="caution">
    <text evidence="4">The sequence shown here is derived from an EMBL/GenBank/DDBJ whole genome shotgun (WGS) entry which is preliminary data.</text>
</comment>
<dbReference type="Pfam" id="PF02632">
    <property type="entry name" value="BioY"/>
    <property type="match status" value="1"/>
</dbReference>
<feature type="transmembrane region" description="Helical" evidence="3">
    <location>
        <begin position="152"/>
        <end position="181"/>
    </location>
</feature>
<comment type="subcellular location">
    <subcellularLocation>
        <location evidence="2">Cell membrane</location>
        <topology evidence="2">Multi-pass membrane protein</topology>
    </subcellularLocation>
</comment>
<accession>A0AA45WMT6</accession>